<dbReference type="Gene3D" id="3.30.70.330">
    <property type="match status" value="1"/>
</dbReference>
<feature type="region of interest" description="Disordered" evidence="1">
    <location>
        <begin position="464"/>
        <end position="497"/>
    </location>
</feature>
<dbReference type="InterPro" id="IPR012677">
    <property type="entry name" value="Nucleotide-bd_a/b_plait_sf"/>
</dbReference>
<feature type="region of interest" description="Disordered" evidence="1">
    <location>
        <begin position="1560"/>
        <end position="1580"/>
    </location>
</feature>
<feature type="region of interest" description="Disordered" evidence="1">
    <location>
        <begin position="1"/>
        <end position="69"/>
    </location>
</feature>
<sequence>MSYLMYDPVSPGTQNASQGQNGLLSVKTERDSWRTTPNDGPESSFTFPGVSPGIPTSSTEREMKPFPLPVSNYRPENYLTTSQSTFNIPHKEEIKHQPIDQCGFFTITQKETLSISVPKMSTFSTSYGHQLSSTSYSSYNWLPDHNGTTEVFSKLASNASVYAIRAEDQRVSSQPSYFDCNPQLAGNILENYGLEKADLDELLNYSEEQTTAENLPYLLESIRMKKATRTAPGVQSNSDSTTRSTASTTGVDAASFGKPGILEDKMSSSTLLHPVKMIKNEQDAAGYAEVHAAIGRNIQRNSLLMDNFQTSSTEEPFATLTKIKSGDLGSSGDRKESLVSVNPPSINQTRLLQAQPNQASGLTRSIGFEQTETANDKPKMIIKPVKLFDWAYTGKSITDVENTSVKNIHNAAWVGVKDGKQAPQLSFAELKNSSLVSSYDQKVSAADLNQLNVVAFPKRSAAGKLETQQNHTPQSVPQHETRDATSSGESKIQGQGSNIADSTMNLQMLQKTNIQKILQILKDLQPDVSSAAKPDPQSSFIPKMPHISDAVPSSTVVSKNPASSVSQSQPIIKTNDTAHVPPSKPPPPAKAGSSTDLPSLGVRRDYAAVMPGKFPHICSLCKKECPQLKDWVTHQTSNQHHANCNRLRNQYPHWDGEVQRDAVKSSKTLTRASLHHRSRSNSSSSSSSGDGRDKSISRSRSHSYSPCHRRSSRDGQHKYSSRSGHSKNRSSTGSSSRSYSPICHGSRDGKKQSSSSSSQNRLQCRTSRSRSRSCSPRYNRSGYRSRSRSYEKWSSPKRMNKKSISPRRNHKRQLSRGRSCEQRSSPRSDQKEGSKRFLERQSSPRIYDHKQLSPRSGYARQMSPKRTDKRWSPTSNGEQFSPTRSGNRRWSPVMSPGQHSSRSNDRLWSPQRRTDVSTYDRSPPRRADCKYWSPPRYHDRQSSPRRNGDKRWSPTRKGESFLERDEKQFLSKQSDEETTSVRRNRKRHASPEEQPSCQKKKSSVQILTNKLLENSAIESGSEESKIKDVVDLVVPVLLAELAKNEDSSQSSLGLPSQDKSRKVLIHSSSGRQLSPSSTKILSKLKQKHARSSKKTKDKKALSITSQHGRKHHKLKSGDTKKLGSSESLDLLPIKTLLSLHQKLVKKAKRLSSKGSHVSKSKTYSQKTQTLKSVVSVKEPLKQLVSLRFRSLETRPHFGLSNQRSGPIVFRKDQEDAVKEKTKVKGTRRIIIPEPNEENKTITKVKPDSSKTFASKPLDKTAECCGVVELMKVEDSFGNKQQTSNGSLQAHETIVKAQETSDKTLPKIQPRMDPDSKKSKSLGKNPDSGVTRYKPATKVSRKGKGSQVAVEDGTKVGKMLKKTVAKTKKGKKMVAKVKVKAPKTSTNKKLDETTRCLSEGKVGKLSETAFGNFSKCDQASVKESEPSLSVSFMISTIPVMENSPGDCQISKSEIDKAKTLQFNTNESQLQISQEKEETSSRDINVSSKLTSSENLSAVCQTLRTDSSEIKVDKSAFLSKDTAWLVKANVSTTETNMQTEGITDGNVMKRKMDFLETKGDEVTATNASPAEPEHPQPGSEVITTADKPADLTMSQQTTTTRETPGLAALNLKTKQLEVQLQSAGSSAEKPLDSSQKTGGEEENDQKVDVLTQKNPVACFPNAAAAAPNRVESLLVTVGERIWYYLQPHNFKCVPAGIILSSKPYALNSTLLLITNLPVDYGGSYTEEEVVNVLRQFEFQYAHDNIYVIPQTGMAFVLMPNARSLIGLVVAAVHGYLSFRSKKLFLQIVETDMLMTPLGFYKSLIGLTPLNMRDDGTSIIYIHNISPSDIADLRKALRKIGHVRNFLPLLNKVFVEFETVYDADRLGVWCSLMRLGFVHTVNRLKIPRSLKKSQPPKLPLKALPDGEKILPGAGIPDVKPGVPQGTTAPCWVTMMTPPYIFPTVCPWFNIPSFLTVQGEEDILTTPHPGSEFFTVMLTGLPEGKYKHEDVAKLVWRYFPTQDLQTLYYNILVLPLQRRAFVFFCDWEACRSFVSDCVKKPVSLRNCTLSVHLVLEDMYPGSSEETMFRTLMKWTSGYVPELFFLEKRLVSVEIYEVNMNLIESIIKEVAAIGSFINFVPLTNRICIEMVSPSCAAKVLQEMPLRKVLPTCLWGKIGRVESVKDLSQRLEEAGGITIKLEAEPSAASGQPSALKTLVDFPISEARGDEVAEANSAAPPTLIESAVSKSESKLEEKVSEPPDVVLDSKTEANSTEEECQPCREISSAADNAVGCTPHPDETIQTDPPSNAVGAVPDKSTETSPSVQTEAAAEEMVKEQPGSCLTAGERIGSLLQPEKICKKP</sequence>
<feature type="compositionally biased region" description="Polar residues" evidence="1">
    <location>
        <begin position="34"/>
        <end position="46"/>
    </location>
</feature>
<feature type="region of interest" description="Disordered" evidence="1">
    <location>
        <begin position="1044"/>
        <end position="1122"/>
    </location>
</feature>
<feature type="region of interest" description="Disordered" evidence="1">
    <location>
        <begin position="2220"/>
        <end position="2252"/>
    </location>
</feature>
<evidence type="ECO:0008006" key="4">
    <source>
        <dbReference type="Google" id="ProtNLM"/>
    </source>
</evidence>
<feature type="compositionally biased region" description="Basic residues" evidence="1">
    <location>
        <begin position="697"/>
        <end position="711"/>
    </location>
</feature>
<feature type="compositionally biased region" description="Basic and acidic residues" evidence="1">
    <location>
        <begin position="1298"/>
        <end position="1317"/>
    </location>
</feature>
<dbReference type="Proteomes" id="UP000261480">
    <property type="component" value="Unplaced"/>
</dbReference>
<feature type="region of interest" description="Disordered" evidence="1">
    <location>
        <begin position="1617"/>
        <end position="1643"/>
    </location>
</feature>
<feature type="compositionally biased region" description="Low complexity" evidence="1">
    <location>
        <begin position="236"/>
        <end position="249"/>
    </location>
</feature>
<feature type="compositionally biased region" description="Polar residues" evidence="1">
    <location>
        <begin position="872"/>
        <end position="885"/>
    </location>
</feature>
<feature type="compositionally biased region" description="Low complexity" evidence="1">
    <location>
        <begin position="680"/>
        <end position="689"/>
    </location>
</feature>
<dbReference type="STRING" id="48701.ENSPMEP00000000408"/>
<dbReference type="CDD" id="cd00590">
    <property type="entry name" value="RRM_SF"/>
    <property type="match status" value="1"/>
</dbReference>
<feature type="compositionally biased region" description="Basic residues" evidence="1">
    <location>
        <begin position="1082"/>
        <end position="1097"/>
    </location>
</feature>
<feature type="region of interest" description="Disordered" evidence="1">
    <location>
        <begin position="659"/>
        <end position="1003"/>
    </location>
</feature>
<reference evidence="2" key="2">
    <citation type="submission" date="2025-09" db="UniProtKB">
        <authorList>
            <consortium name="Ensembl"/>
        </authorList>
    </citation>
    <scope>IDENTIFICATION</scope>
</reference>
<proteinExistence type="predicted"/>
<name>A0A3B3WC90_9TELE</name>
<feature type="compositionally biased region" description="Basic residues" evidence="1">
    <location>
        <begin position="798"/>
        <end position="815"/>
    </location>
</feature>
<reference evidence="2" key="1">
    <citation type="submission" date="2025-08" db="UniProtKB">
        <authorList>
            <consortium name="Ensembl"/>
        </authorList>
    </citation>
    <scope>IDENTIFICATION</scope>
</reference>
<feature type="compositionally biased region" description="Basic and acidic residues" evidence="1">
    <location>
        <begin position="936"/>
        <end position="975"/>
    </location>
</feature>
<keyword evidence="3" id="KW-1185">Reference proteome</keyword>
<feature type="region of interest" description="Disordered" evidence="1">
    <location>
        <begin position="229"/>
        <end position="252"/>
    </location>
</feature>
<organism evidence="2 3">
    <name type="scientific">Poecilia mexicana</name>
    <dbReference type="NCBI Taxonomy" id="48701"/>
    <lineage>
        <taxon>Eukaryota</taxon>
        <taxon>Metazoa</taxon>
        <taxon>Chordata</taxon>
        <taxon>Craniata</taxon>
        <taxon>Vertebrata</taxon>
        <taxon>Euteleostomi</taxon>
        <taxon>Actinopterygii</taxon>
        <taxon>Neopterygii</taxon>
        <taxon>Teleostei</taxon>
        <taxon>Neoteleostei</taxon>
        <taxon>Acanthomorphata</taxon>
        <taxon>Ovalentaria</taxon>
        <taxon>Atherinomorphae</taxon>
        <taxon>Cyprinodontiformes</taxon>
        <taxon>Poeciliidae</taxon>
        <taxon>Poeciliinae</taxon>
        <taxon>Poecilia</taxon>
    </lineage>
</organism>
<dbReference type="Ensembl" id="ENSPMET00000015939.1">
    <property type="protein sequence ID" value="ENSPMEP00000000408.1"/>
    <property type="gene ID" value="ENSPMEG00000001178.1"/>
</dbReference>
<accession>A0A3B3WC90</accession>
<feature type="compositionally biased region" description="Polar residues" evidence="1">
    <location>
        <begin position="551"/>
        <end position="577"/>
    </location>
</feature>
<feature type="region of interest" description="Disordered" evidence="1">
    <location>
        <begin position="2264"/>
        <end position="2323"/>
    </location>
</feature>
<evidence type="ECO:0000256" key="1">
    <source>
        <dbReference type="SAM" id="MobiDB-lite"/>
    </source>
</evidence>
<evidence type="ECO:0000313" key="3">
    <source>
        <dbReference type="Proteomes" id="UP000261480"/>
    </source>
</evidence>
<feature type="compositionally biased region" description="Polar residues" evidence="1">
    <location>
        <begin position="466"/>
        <end position="497"/>
    </location>
</feature>
<evidence type="ECO:0000313" key="2">
    <source>
        <dbReference type="Ensembl" id="ENSPMEP00000000408.1"/>
    </source>
</evidence>
<feature type="compositionally biased region" description="Polar residues" evidence="1">
    <location>
        <begin position="993"/>
        <end position="1003"/>
    </location>
</feature>
<feature type="region of interest" description="Disordered" evidence="1">
    <location>
        <begin position="528"/>
        <end position="599"/>
    </location>
</feature>
<protein>
    <recommendedName>
        <fullName evidence="4">Matrin-type domain-containing protein</fullName>
    </recommendedName>
</protein>
<feature type="compositionally biased region" description="Basic and acidic residues" evidence="1">
    <location>
        <begin position="818"/>
        <end position="839"/>
    </location>
</feature>
<feature type="region of interest" description="Disordered" evidence="1">
    <location>
        <begin position="1296"/>
        <end position="1352"/>
    </location>
</feature>
<feature type="compositionally biased region" description="Polar residues" evidence="1">
    <location>
        <begin position="11"/>
        <end position="23"/>
    </location>
</feature>
<feature type="compositionally biased region" description="Polar residues" evidence="1">
    <location>
        <begin position="1066"/>
        <end position="1080"/>
    </location>
</feature>
<feature type="compositionally biased region" description="Basic and acidic residues" evidence="1">
    <location>
        <begin position="2224"/>
        <end position="2244"/>
    </location>
</feature>
<feature type="compositionally biased region" description="Low complexity" evidence="1">
    <location>
        <begin position="772"/>
        <end position="784"/>
    </location>
</feature>
<feature type="compositionally biased region" description="Low complexity" evidence="1">
    <location>
        <begin position="729"/>
        <end position="740"/>
    </location>
</feature>